<dbReference type="AlphaFoldDB" id="A0A7X5LJA6"/>
<evidence type="ECO:0000256" key="3">
    <source>
        <dbReference type="ARBA" id="ARBA00023136"/>
    </source>
</evidence>
<keyword evidence="3" id="KW-0472">Membrane</keyword>
<dbReference type="GO" id="GO:0009898">
    <property type="term" value="C:cytoplasmic side of plasma membrane"/>
    <property type="evidence" value="ECO:0007669"/>
    <property type="project" value="InterPro"/>
</dbReference>
<evidence type="ECO:0000256" key="1">
    <source>
        <dbReference type="ARBA" id="ARBA00022475"/>
    </source>
</evidence>
<dbReference type="CDD" id="cd16323">
    <property type="entry name" value="Syd"/>
    <property type="match status" value="1"/>
</dbReference>
<sequence>MDSTFDKQLDQFVAAFVSYHQEGERNLLISYDPKWPSPCYQGEANNDGSVAWMPVRQASPATFSNVEEALGIRLNAEFCAFFSRYYSDNLSAMAPQGQCELLQVFNSDDLVRLQQNLIGHLLMKKRLKQEPTLFFALTDEEDYVLSVLNRTGEVVLEQVGRPPKDVVAESLGAFISSLSPR</sequence>
<dbReference type="InterPro" id="IPR038228">
    <property type="entry name" value="Syd_sf"/>
</dbReference>
<accession>A0A7X5LJA6</accession>
<reference evidence="4 5" key="1">
    <citation type="submission" date="2020-01" db="EMBL/GenBank/DDBJ databases">
        <authorList>
            <person name="Chen J."/>
            <person name="Zhu S."/>
            <person name="Yang J."/>
        </authorList>
    </citation>
    <scope>NUCLEOTIDE SEQUENCE [LARGE SCALE GENOMIC DNA]</scope>
    <source>
        <strain evidence="4 5">345S023</strain>
    </source>
</reference>
<name>A0A7X5LJA6_9ALTE</name>
<dbReference type="EMBL" id="JAAAWN010000001">
    <property type="protein sequence ID" value="NDV89770.1"/>
    <property type="molecule type" value="Genomic_DNA"/>
</dbReference>
<dbReference type="Proteomes" id="UP000470213">
    <property type="component" value="Unassembled WGS sequence"/>
</dbReference>
<dbReference type="Gene3D" id="3.40.1580.20">
    <property type="entry name" value="Syd protein"/>
    <property type="match status" value="1"/>
</dbReference>
<protein>
    <submittedName>
        <fullName evidence="4">SecY-interacting protein</fullName>
    </submittedName>
</protein>
<proteinExistence type="predicted"/>
<organism evidence="4 5">
    <name type="scientific">Alteromonas profundi</name>
    <dbReference type="NCBI Taxonomy" id="2696062"/>
    <lineage>
        <taxon>Bacteria</taxon>
        <taxon>Pseudomonadati</taxon>
        <taxon>Pseudomonadota</taxon>
        <taxon>Gammaproteobacteria</taxon>
        <taxon>Alteromonadales</taxon>
        <taxon>Alteromonadaceae</taxon>
        <taxon>Alteromonas/Salinimonas group</taxon>
        <taxon>Alteromonas</taxon>
    </lineage>
</organism>
<keyword evidence="1" id="KW-1003">Cell membrane</keyword>
<evidence type="ECO:0000256" key="2">
    <source>
        <dbReference type="ARBA" id="ARBA00022519"/>
    </source>
</evidence>
<keyword evidence="2" id="KW-0997">Cell inner membrane</keyword>
<keyword evidence="5" id="KW-1185">Reference proteome</keyword>
<dbReference type="Pfam" id="PF07348">
    <property type="entry name" value="Syd"/>
    <property type="match status" value="1"/>
</dbReference>
<evidence type="ECO:0000313" key="5">
    <source>
        <dbReference type="Proteomes" id="UP000470213"/>
    </source>
</evidence>
<dbReference type="InterPro" id="IPR009948">
    <property type="entry name" value="Syd"/>
</dbReference>
<gene>
    <name evidence="4" type="ORF">GTH32_00980</name>
</gene>
<dbReference type="NCBIfam" id="NF003439">
    <property type="entry name" value="PRK04968.1"/>
    <property type="match status" value="1"/>
</dbReference>
<comment type="caution">
    <text evidence="4">The sequence shown here is derived from an EMBL/GenBank/DDBJ whole genome shotgun (WGS) entry which is preliminary data.</text>
</comment>
<evidence type="ECO:0000313" key="4">
    <source>
        <dbReference type="EMBL" id="NDV89770.1"/>
    </source>
</evidence>